<dbReference type="EMBL" id="MDLC01000037">
    <property type="protein sequence ID" value="ODS23151.1"/>
    <property type="molecule type" value="Genomic_DNA"/>
</dbReference>
<comment type="caution">
    <text evidence="1">The sequence shown here is derived from an EMBL/GenBank/DDBJ whole genome shotgun (WGS) entry which is preliminary data.</text>
</comment>
<evidence type="ECO:0000313" key="1">
    <source>
        <dbReference type="EMBL" id="ODS23151.1"/>
    </source>
</evidence>
<evidence type="ECO:0000313" key="2">
    <source>
        <dbReference type="Proteomes" id="UP000242502"/>
    </source>
</evidence>
<gene>
    <name evidence="1" type="ORF">AB835_10240</name>
</gene>
<dbReference type="AlphaFoldDB" id="A0A1D2QNI6"/>
<sequence>MFVDKTRLFCGKTGFRDNNTERLKEIQSIDHEQCVLSYHFLQHWFELSDPSAEEILYDSRAMCQFVGIDVGKVRRRDPDMESTRKVISGTLA</sequence>
<proteinExistence type="predicted"/>
<accession>A0A1D2QNI6</accession>
<name>A0A1D2QNI6_9GAMM</name>
<protein>
    <submittedName>
        <fullName evidence="1">Uncharacterized protein</fullName>
    </submittedName>
</protein>
<organism evidence="1 2">
    <name type="scientific">Candidatus Endobugula sertula</name>
    <name type="common">Bugula neritina bacterial symbiont</name>
    <dbReference type="NCBI Taxonomy" id="62101"/>
    <lineage>
        <taxon>Bacteria</taxon>
        <taxon>Pseudomonadati</taxon>
        <taxon>Pseudomonadota</taxon>
        <taxon>Gammaproteobacteria</taxon>
        <taxon>Cellvibrionales</taxon>
        <taxon>Cellvibrionaceae</taxon>
        <taxon>Candidatus Endobugula</taxon>
    </lineage>
</organism>
<reference evidence="1 2" key="1">
    <citation type="journal article" date="2016" name="Appl. Environ. Microbiol.">
        <title>Lack of Overt Genome Reduction in the Bryostatin-Producing Bryozoan Symbiont "Candidatus Endobugula sertula".</title>
        <authorList>
            <person name="Miller I.J."/>
            <person name="Vanee N."/>
            <person name="Fong S.S."/>
            <person name="Lim-Fong G.E."/>
            <person name="Kwan J.C."/>
        </authorList>
    </citation>
    <scope>NUCLEOTIDE SEQUENCE [LARGE SCALE GENOMIC DNA]</scope>
    <source>
        <strain evidence="1">AB1-4</strain>
    </source>
</reference>
<dbReference type="Proteomes" id="UP000242502">
    <property type="component" value="Unassembled WGS sequence"/>
</dbReference>